<evidence type="ECO:0000259" key="2">
    <source>
        <dbReference type="Pfam" id="PF13358"/>
    </source>
</evidence>
<feature type="compositionally biased region" description="Basic and acidic residues" evidence="1">
    <location>
        <begin position="222"/>
        <end position="233"/>
    </location>
</feature>
<reference evidence="3" key="1">
    <citation type="journal article" date="2020" name="mSystems">
        <title>Genome- and Community-Level Interaction Insights into Carbon Utilization and Element Cycling Functions of Hydrothermarchaeota in Hydrothermal Sediment.</title>
        <authorList>
            <person name="Zhou Z."/>
            <person name="Liu Y."/>
            <person name="Xu W."/>
            <person name="Pan J."/>
            <person name="Luo Z.H."/>
            <person name="Li M."/>
        </authorList>
    </citation>
    <scope>NUCLEOTIDE SEQUENCE [LARGE SCALE GENOMIC DNA]</scope>
    <source>
        <strain evidence="3">SpSt-902</strain>
    </source>
</reference>
<dbReference type="SUPFAM" id="SSF46689">
    <property type="entry name" value="Homeodomain-like"/>
    <property type="match status" value="1"/>
</dbReference>
<evidence type="ECO:0000256" key="1">
    <source>
        <dbReference type="SAM" id="MobiDB-lite"/>
    </source>
</evidence>
<organism evidence="3">
    <name type="scientific">Leptospirillum ferriphilum</name>
    <dbReference type="NCBI Taxonomy" id="178606"/>
    <lineage>
        <taxon>Bacteria</taxon>
        <taxon>Pseudomonadati</taxon>
        <taxon>Nitrospirota</taxon>
        <taxon>Nitrospiria</taxon>
        <taxon>Nitrospirales</taxon>
        <taxon>Nitrospiraceae</taxon>
        <taxon>Leptospirillum</taxon>
    </lineage>
</organism>
<dbReference type="AlphaFoldDB" id="A0A7C3QUQ7"/>
<dbReference type="EMBL" id="DTMM01000173">
    <property type="protein sequence ID" value="HFT93915.1"/>
    <property type="molecule type" value="Genomic_DNA"/>
</dbReference>
<name>A0A7C3QUQ7_9BACT</name>
<sequence>MARTTHRAPLILKPDEREQLVTRSQSRTAPKREIERAKILLHYAEGKTIQAIHQELHLSRPTIYKCIDKALAAGVAAGLQDKFHRPKAPEITEEAKSWVVSLACTKPRDHGLAAELWTLSALAQFIHAHAEGAGFPRLSRIPRMTVWRILDAANIKPHRIRYYLERRDPDFDRKMAEILMVYQEVNLQNEASSPPEEISPRITVSVDEKPGVQAIGNTAPDRSPKPGRHAETTRDDEYVRHGTLSILAALDLHTGEVIANVEERHRSQEFIALLQRLDDHYPKEAVIRIVLDNHSAHISRETMAYLATRPNRFAYVHTPKHGSWLNLVETAFSKIARTFLRHIRVASKQELKNRILNGIAEWNAHPVVFRWSNVDLGLK</sequence>
<dbReference type="InterPro" id="IPR036397">
    <property type="entry name" value="RNaseH_sf"/>
</dbReference>
<dbReference type="Gene3D" id="3.30.420.10">
    <property type="entry name" value="Ribonuclease H-like superfamily/Ribonuclease H"/>
    <property type="match status" value="1"/>
</dbReference>
<dbReference type="Pfam" id="PF13565">
    <property type="entry name" value="HTH_32"/>
    <property type="match status" value="1"/>
</dbReference>
<evidence type="ECO:0000313" key="3">
    <source>
        <dbReference type="EMBL" id="HFT93915.1"/>
    </source>
</evidence>
<dbReference type="Pfam" id="PF13358">
    <property type="entry name" value="DDE_3"/>
    <property type="match status" value="1"/>
</dbReference>
<feature type="domain" description="Tc1-like transposase DDE" evidence="2">
    <location>
        <begin position="221"/>
        <end position="352"/>
    </location>
</feature>
<proteinExistence type="predicted"/>
<dbReference type="InterPro" id="IPR038717">
    <property type="entry name" value="Tc1-like_DDE_dom"/>
</dbReference>
<accession>A0A7C3QUQ7</accession>
<dbReference type="GO" id="GO:0003676">
    <property type="term" value="F:nucleic acid binding"/>
    <property type="evidence" value="ECO:0007669"/>
    <property type="project" value="InterPro"/>
</dbReference>
<feature type="region of interest" description="Disordered" evidence="1">
    <location>
        <begin position="212"/>
        <end position="233"/>
    </location>
</feature>
<dbReference type="NCBIfam" id="NF033545">
    <property type="entry name" value="transpos_IS630"/>
    <property type="match status" value="1"/>
</dbReference>
<dbReference type="InterPro" id="IPR047655">
    <property type="entry name" value="Transpos_IS630-like"/>
</dbReference>
<protein>
    <submittedName>
        <fullName evidence="3">IS630 family transposase</fullName>
    </submittedName>
</protein>
<gene>
    <name evidence="3" type="ORF">ENX03_08295</name>
</gene>
<dbReference type="InterPro" id="IPR009057">
    <property type="entry name" value="Homeodomain-like_sf"/>
</dbReference>
<comment type="caution">
    <text evidence="3">The sequence shown here is derived from an EMBL/GenBank/DDBJ whole genome shotgun (WGS) entry which is preliminary data.</text>
</comment>